<proteinExistence type="predicted"/>
<dbReference type="STRING" id="1442368.A0A0D2GIN6"/>
<organism evidence="1 2">
    <name type="scientific">Fonsecaea pedrosoi CBS 271.37</name>
    <dbReference type="NCBI Taxonomy" id="1442368"/>
    <lineage>
        <taxon>Eukaryota</taxon>
        <taxon>Fungi</taxon>
        <taxon>Dikarya</taxon>
        <taxon>Ascomycota</taxon>
        <taxon>Pezizomycotina</taxon>
        <taxon>Eurotiomycetes</taxon>
        <taxon>Chaetothyriomycetidae</taxon>
        <taxon>Chaetothyriales</taxon>
        <taxon>Herpotrichiellaceae</taxon>
        <taxon>Fonsecaea</taxon>
    </lineage>
</organism>
<keyword evidence="2" id="KW-1185">Reference proteome</keyword>
<dbReference type="Gene3D" id="1.20.58.130">
    <property type="match status" value="1"/>
</dbReference>
<sequence>MANQNPFGPQLDFDLIADELRKTQNLPAIQALHREFTVFRQEAAEFRQETGREFAAIRQELTEFRQETGREFAAVRRDITGIREDVGGIREDITGIREHVTGLREDITGIREDVGSTSLAIRASNHNNTARVQNTYLATSSDPLSPFVNASTADPIPNFPGSPQELGQLTTNRINLILRQLGLAPGPGMDLATTKQMLRVHIGLTEVAGRPPP</sequence>
<evidence type="ECO:0000313" key="2">
    <source>
        <dbReference type="Proteomes" id="UP000053029"/>
    </source>
</evidence>
<dbReference type="OrthoDB" id="4148930at2759"/>
<dbReference type="RefSeq" id="XP_013284466.1">
    <property type="nucleotide sequence ID" value="XM_013429012.1"/>
</dbReference>
<dbReference type="VEuPathDB" id="FungiDB:Z517_07274"/>
<protein>
    <submittedName>
        <fullName evidence="1">Uncharacterized protein</fullName>
    </submittedName>
</protein>
<dbReference type="AlphaFoldDB" id="A0A0D2GIN6"/>
<dbReference type="Proteomes" id="UP000053029">
    <property type="component" value="Unassembled WGS sequence"/>
</dbReference>
<name>A0A0D2GIN6_9EURO</name>
<gene>
    <name evidence="1" type="ORF">Z517_07274</name>
</gene>
<accession>A0A0D2GIN6</accession>
<dbReference type="GeneID" id="25306764"/>
<reference evidence="1 2" key="1">
    <citation type="submission" date="2015-01" db="EMBL/GenBank/DDBJ databases">
        <title>The Genome Sequence of Fonsecaea pedrosoi CBS 271.37.</title>
        <authorList>
            <consortium name="The Broad Institute Genomics Platform"/>
            <person name="Cuomo C."/>
            <person name="de Hoog S."/>
            <person name="Gorbushina A."/>
            <person name="Stielow B."/>
            <person name="Teixiera M."/>
            <person name="Abouelleil A."/>
            <person name="Chapman S.B."/>
            <person name="Priest M."/>
            <person name="Young S.K."/>
            <person name="Wortman J."/>
            <person name="Nusbaum C."/>
            <person name="Birren B."/>
        </authorList>
    </citation>
    <scope>NUCLEOTIDE SEQUENCE [LARGE SCALE GENOMIC DNA]</scope>
    <source>
        <strain evidence="1 2">CBS 271.37</strain>
    </source>
</reference>
<dbReference type="HOGENOM" id="CLU_097230_0_0_1"/>
<dbReference type="Gene3D" id="1.20.5.170">
    <property type="match status" value="1"/>
</dbReference>
<evidence type="ECO:0000313" key="1">
    <source>
        <dbReference type="EMBL" id="KIW80658.1"/>
    </source>
</evidence>
<dbReference type="EMBL" id="KN846972">
    <property type="protein sequence ID" value="KIW80658.1"/>
    <property type="molecule type" value="Genomic_DNA"/>
</dbReference>